<organism evidence="2 3">
    <name type="scientific">Lactiplantibacillus plantarum subsp. plantarum</name>
    <dbReference type="NCBI Taxonomy" id="337330"/>
    <lineage>
        <taxon>Bacteria</taxon>
        <taxon>Bacillati</taxon>
        <taxon>Bacillota</taxon>
        <taxon>Bacilli</taxon>
        <taxon>Lactobacillales</taxon>
        <taxon>Lactobacillaceae</taxon>
        <taxon>Lactiplantibacillus</taxon>
    </lineage>
</organism>
<accession>A0A2S3U8K8</accession>
<feature type="transmembrane region" description="Helical" evidence="1">
    <location>
        <begin position="59"/>
        <end position="77"/>
    </location>
</feature>
<dbReference type="Proteomes" id="UP000236990">
    <property type="component" value="Unassembled WGS sequence"/>
</dbReference>
<reference evidence="2 3" key="1">
    <citation type="submission" date="2017-06" db="EMBL/GenBank/DDBJ databases">
        <title>Genome sequence of Lactobacillus plantarum subsp. plantarum strain SRCM101258.</title>
        <authorList>
            <person name="Cho S.H."/>
        </authorList>
    </citation>
    <scope>NUCLEOTIDE SEQUENCE [LARGE SCALE GENOMIC DNA]</scope>
    <source>
        <strain evidence="2 3">SRCM101258</strain>
    </source>
</reference>
<dbReference type="Pfam" id="PF13630">
    <property type="entry name" value="SdpI"/>
    <property type="match status" value="1"/>
</dbReference>
<evidence type="ECO:0000313" key="3">
    <source>
        <dbReference type="Proteomes" id="UP000236990"/>
    </source>
</evidence>
<dbReference type="InterPro" id="IPR025962">
    <property type="entry name" value="SdpI/YhfL"/>
</dbReference>
<keyword evidence="1" id="KW-1133">Transmembrane helix</keyword>
<gene>
    <name evidence="2" type="ORF">S101258_00602</name>
</gene>
<feature type="transmembrane region" description="Helical" evidence="1">
    <location>
        <begin position="89"/>
        <end position="107"/>
    </location>
</feature>
<feature type="transmembrane region" description="Helical" evidence="1">
    <location>
        <begin position="181"/>
        <end position="201"/>
    </location>
</feature>
<comment type="caution">
    <text evidence="2">The sequence shown here is derived from an EMBL/GenBank/DDBJ whole genome shotgun (WGS) entry which is preliminary data.</text>
</comment>
<evidence type="ECO:0000256" key="1">
    <source>
        <dbReference type="SAM" id="Phobius"/>
    </source>
</evidence>
<dbReference type="AlphaFoldDB" id="A0A2S3U8K8"/>
<evidence type="ECO:0000313" key="2">
    <source>
        <dbReference type="EMBL" id="POD88644.1"/>
    </source>
</evidence>
<keyword evidence="1" id="KW-0812">Transmembrane</keyword>
<name>A0A2S3U8K8_LACPN</name>
<evidence type="ECO:0008006" key="4">
    <source>
        <dbReference type="Google" id="ProtNLM"/>
    </source>
</evidence>
<dbReference type="EMBL" id="NKCZ01000067">
    <property type="protein sequence ID" value="POD88644.1"/>
    <property type="molecule type" value="Genomic_DNA"/>
</dbReference>
<feature type="transmembrane region" description="Helical" evidence="1">
    <location>
        <begin position="26"/>
        <end position="47"/>
    </location>
</feature>
<sequence length="208" mass="23078">MALQPYLASSLEWGLTHDSRKMATDAWVKLLIMVNLINLVILVVIKLASGGPMWQIRNAPLAVVGGLFLIGISLILICKQNSNWRKGTYLGADINLTVLFYLLLIDFNRISTIGFALIAIIISIVALPMAYTSRNRLVGIRIPWTYLSEENWHRTNVLAGRLFGISGPLLVAMGKMSTDSFLNVFVTIIVLVVILTVGYSYQLSKKLI</sequence>
<protein>
    <recommendedName>
        <fullName evidence="4">SdpI family protein</fullName>
    </recommendedName>
</protein>
<keyword evidence="1" id="KW-0472">Membrane</keyword>
<proteinExistence type="predicted"/>
<feature type="transmembrane region" description="Helical" evidence="1">
    <location>
        <begin position="113"/>
        <end position="131"/>
    </location>
</feature>